<name>A0ABZ2NQK0_9BRAD</name>
<gene>
    <name evidence="3" type="ORF">WDK88_24725</name>
</gene>
<dbReference type="PROSITE" id="PS51257">
    <property type="entry name" value="PROKAR_LIPOPROTEIN"/>
    <property type="match status" value="1"/>
</dbReference>
<evidence type="ECO:0000256" key="1">
    <source>
        <dbReference type="SAM" id="MobiDB-lite"/>
    </source>
</evidence>
<organism evidence="3 4">
    <name type="scientific">Bradyrhizobium septentrionale</name>
    <dbReference type="NCBI Taxonomy" id="1404411"/>
    <lineage>
        <taxon>Bacteria</taxon>
        <taxon>Pseudomonadati</taxon>
        <taxon>Pseudomonadota</taxon>
        <taxon>Alphaproteobacteria</taxon>
        <taxon>Hyphomicrobiales</taxon>
        <taxon>Nitrobacteraceae</taxon>
        <taxon>Bradyrhizobium</taxon>
    </lineage>
</organism>
<feature type="chain" id="PRO_5046056697" description="Lipoprotein" evidence="2">
    <location>
        <begin position="26"/>
        <end position="118"/>
    </location>
</feature>
<feature type="region of interest" description="Disordered" evidence="1">
    <location>
        <begin position="36"/>
        <end position="80"/>
    </location>
</feature>
<evidence type="ECO:0000256" key="2">
    <source>
        <dbReference type="SAM" id="SignalP"/>
    </source>
</evidence>
<reference evidence="3" key="1">
    <citation type="journal article" date="2021" name="Int. J. Syst. Evol. Microbiol.">
        <title>Bradyrhizobium septentrionale sp. nov. (sv. septentrionale) and Bradyrhizobium quebecense sp. nov. (sv. septentrionale) associated with legumes native to Canada possess rearranged symbiosis genes and numerous insertion sequences.</title>
        <authorList>
            <person name="Bromfield E.S.P."/>
            <person name="Cloutier S."/>
        </authorList>
    </citation>
    <scope>NUCLEOTIDE SEQUENCE</scope>
    <source>
        <strain evidence="3">5S5</strain>
    </source>
</reference>
<evidence type="ECO:0000313" key="4">
    <source>
        <dbReference type="Proteomes" id="UP001432046"/>
    </source>
</evidence>
<dbReference type="EMBL" id="CP147711">
    <property type="protein sequence ID" value="WXC76684.1"/>
    <property type="molecule type" value="Genomic_DNA"/>
</dbReference>
<evidence type="ECO:0008006" key="5">
    <source>
        <dbReference type="Google" id="ProtNLM"/>
    </source>
</evidence>
<evidence type="ECO:0000313" key="3">
    <source>
        <dbReference type="EMBL" id="WXC76684.1"/>
    </source>
</evidence>
<sequence>MMSAFRNWARKAAVLFLPIALGACAQYSQQYSMTTPSAGTGPLAWDGAGRDPNLPQPRRHARNASPAVAETSDAQMSEADADARLARKLVICSTCIKQTPVAQANNRQGQDVASATNH</sequence>
<reference evidence="3" key="2">
    <citation type="submission" date="2024-03" db="EMBL/GenBank/DDBJ databases">
        <authorList>
            <person name="Bromfield E.S.P."/>
            <person name="Cloutier S."/>
        </authorList>
    </citation>
    <scope>NUCLEOTIDE SEQUENCE</scope>
    <source>
        <strain evidence="3">5S5</strain>
    </source>
</reference>
<keyword evidence="2" id="KW-0732">Signal</keyword>
<keyword evidence="4" id="KW-1185">Reference proteome</keyword>
<protein>
    <recommendedName>
        <fullName evidence="5">Lipoprotein</fullName>
    </recommendedName>
</protein>
<feature type="signal peptide" evidence="2">
    <location>
        <begin position="1"/>
        <end position="25"/>
    </location>
</feature>
<proteinExistence type="predicted"/>
<accession>A0ABZ2NQK0</accession>
<dbReference type="Proteomes" id="UP001432046">
    <property type="component" value="Chromosome"/>
</dbReference>